<dbReference type="InterPro" id="IPR016100">
    <property type="entry name" value="Prismane_a-bundle"/>
</dbReference>
<keyword evidence="3 7" id="KW-0479">Metal-binding</keyword>
<dbReference type="EMBL" id="FRDI01000003">
    <property type="protein sequence ID" value="SHN56970.1"/>
    <property type="molecule type" value="Genomic_DNA"/>
</dbReference>
<dbReference type="GO" id="GO:0042542">
    <property type="term" value="P:response to hydrogen peroxide"/>
    <property type="evidence" value="ECO:0007669"/>
    <property type="project" value="TreeGrafter"/>
</dbReference>
<dbReference type="RefSeq" id="WP_072696542.1">
    <property type="nucleotide sequence ID" value="NZ_FRDI01000003.1"/>
</dbReference>
<dbReference type="FunFam" id="3.40.50.2030:FF:000001">
    <property type="entry name" value="Hydroxylamine reductase"/>
    <property type="match status" value="1"/>
</dbReference>
<feature type="binding site" evidence="7">
    <location>
        <position position="484"/>
    </location>
    <ligand>
        <name>hybrid [4Fe-2O-2S] cluster</name>
        <dbReference type="ChEBI" id="CHEBI:60519"/>
    </ligand>
</feature>
<sequence length="543" mass="58887">MFCNQCEQTARGIACNKAGVCGKTDEVATTQDLIVYALRGLALVALEARKKQIVDKETDRLTVKALFSTLTNVNFDNDALVALLKEVISARKELMKKISMPASSPLLNFELAGSEQALQEQAKLASIETLVNDQDCNSLAQTLLFGLKGVAAYADHAAILEKEDPELYADIYRGLSFGFDGKTPSLTEWIDAVLNCGKANLRAMELLDAANTETYGQPVPTEVSLAPIEGKAILVSGHDLKDLYDLLNQTAGKGINIYTHGEMLPTHAYPKLKQFPHLVGHFGTAWQNQAKEFPNFPGAILFTTNCIQRPAEEYAKNVFTTGLVGYPGVTHVKNGDFSKVIEHALSLKGFTKEDIAKYPQKKILVGFGHNTVLGVADKVIDGVKSGAIKHFFLVGGCDGAKPGRNYYTEFVEKTPKDTIILTLACGKFRFFDKQLGDIGGIPRLLDVGQCNDAFGAVKIALALADAFKCGVNELPLTLVLSWYEQKAVAILLTLLSLGIKGIYLGPSLPAFLSPAVLDTLVKTFDIKPISTPGEDLNTILNKK</sequence>
<comment type="function">
    <text evidence="7">Catalyzes the reduction of hydroxylamine to form NH(3) and H(2)O.</text>
</comment>
<comment type="cofactor">
    <cofactor evidence="7">
        <name>[4Fe-4S] cluster</name>
        <dbReference type="ChEBI" id="CHEBI:49883"/>
    </cofactor>
    <text evidence="7">Binds 1 [4Fe-4S] cluster.</text>
</comment>
<feature type="binding site" evidence="7">
    <location>
        <position position="6"/>
    </location>
    <ligand>
        <name>[4Fe-4S] cluster</name>
        <dbReference type="ChEBI" id="CHEBI:49883"/>
    </ligand>
</feature>
<keyword evidence="2 7" id="KW-0963">Cytoplasm</keyword>
<dbReference type="InterPro" id="IPR010048">
    <property type="entry name" value="Hydroxylam_reduct"/>
</dbReference>
<keyword evidence="5 7" id="KW-0408">Iron</keyword>
<dbReference type="Gene3D" id="3.40.50.2030">
    <property type="match status" value="2"/>
</dbReference>
<feature type="binding site" evidence="7">
    <location>
        <position position="306"/>
    </location>
    <ligand>
        <name>hybrid [4Fe-2O-2S] cluster</name>
        <dbReference type="ChEBI" id="CHEBI:60519"/>
    </ligand>
</feature>
<comment type="similarity">
    <text evidence="7">Belongs to the HCP family.</text>
</comment>
<reference evidence="8 9" key="1">
    <citation type="submission" date="2016-12" db="EMBL/GenBank/DDBJ databases">
        <authorList>
            <person name="Song W.-J."/>
            <person name="Kurnit D.M."/>
        </authorList>
    </citation>
    <scope>NUCLEOTIDE SEQUENCE [LARGE SCALE GENOMIC DNA]</scope>
    <source>
        <strain evidence="8 9">DSM 11393</strain>
    </source>
</reference>
<evidence type="ECO:0000313" key="9">
    <source>
        <dbReference type="Proteomes" id="UP000186469"/>
    </source>
</evidence>
<evidence type="ECO:0000256" key="6">
    <source>
        <dbReference type="ARBA" id="ARBA00023014"/>
    </source>
</evidence>
<dbReference type="OrthoDB" id="9761526at2"/>
<evidence type="ECO:0000256" key="2">
    <source>
        <dbReference type="ARBA" id="ARBA00022490"/>
    </source>
</evidence>
<feature type="binding site" evidence="7">
    <location>
        <position position="3"/>
    </location>
    <ligand>
        <name>[4Fe-4S] cluster</name>
        <dbReference type="ChEBI" id="CHEBI:49883"/>
    </ligand>
</feature>
<dbReference type="GO" id="GO:0046872">
    <property type="term" value="F:metal ion binding"/>
    <property type="evidence" value="ECO:0007669"/>
    <property type="project" value="UniProtKB-KW"/>
</dbReference>
<keyword evidence="6 7" id="KW-0411">Iron-sulfur</keyword>
<dbReference type="GO" id="GO:0050418">
    <property type="term" value="F:hydroxylamine reductase activity"/>
    <property type="evidence" value="ECO:0007669"/>
    <property type="project" value="UniProtKB-UniRule"/>
</dbReference>
<dbReference type="CDD" id="cd01914">
    <property type="entry name" value="HCP"/>
    <property type="match status" value="1"/>
</dbReference>
<dbReference type="GO" id="GO:0005737">
    <property type="term" value="C:cytoplasm"/>
    <property type="evidence" value="ECO:0007669"/>
    <property type="project" value="UniProtKB-SubCell"/>
</dbReference>
<feature type="modified residue" description="Cysteine persulfide" evidence="7">
    <location>
        <position position="397"/>
    </location>
</feature>
<protein>
    <recommendedName>
        <fullName evidence="7">Hydroxylamine reductase</fullName>
        <ecNumber evidence="7">1.7.99.1</ecNumber>
    </recommendedName>
    <alternativeName>
        <fullName evidence="7">Hybrid-cluster protein</fullName>
        <shortName evidence="7">HCP</shortName>
    </alternativeName>
    <alternativeName>
        <fullName evidence="7">Prismane protein</fullName>
    </alternativeName>
</protein>
<dbReference type="PANTHER" id="PTHR30109">
    <property type="entry name" value="HYDROXYLAMINE REDUCTASE"/>
    <property type="match status" value="1"/>
</dbReference>
<organism evidence="8 9">
    <name type="scientific">Desulfovibrio litoralis DSM 11393</name>
    <dbReference type="NCBI Taxonomy" id="1121455"/>
    <lineage>
        <taxon>Bacteria</taxon>
        <taxon>Pseudomonadati</taxon>
        <taxon>Thermodesulfobacteriota</taxon>
        <taxon>Desulfovibrionia</taxon>
        <taxon>Desulfovibrionales</taxon>
        <taxon>Desulfovibrionaceae</taxon>
        <taxon>Desulfovibrio</taxon>
    </lineage>
</organism>
<dbReference type="InterPro" id="IPR011254">
    <property type="entry name" value="Prismane-like_sf"/>
</dbReference>
<feature type="binding site" description="via persulfide group" evidence="7">
    <location>
        <position position="397"/>
    </location>
    <ligand>
        <name>hybrid [4Fe-2O-2S] cluster</name>
        <dbReference type="ChEBI" id="CHEBI:60519"/>
    </ligand>
</feature>
<feature type="binding site" evidence="7">
    <location>
        <position position="262"/>
    </location>
    <ligand>
        <name>hybrid [4Fe-2O-2S] cluster</name>
        <dbReference type="ChEBI" id="CHEBI:60519"/>
    </ligand>
</feature>
<feature type="binding site" evidence="7">
    <location>
        <position position="425"/>
    </location>
    <ligand>
        <name>hybrid [4Fe-2O-2S] cluster</name>
        <dbReference type="ChEBI" id="CHEBI:60519"/>
    </ligand>
</feature>
<feature type="binding site" evidence="7">
    <location>
        <position position="486"/>
    </location>
    <ligand>
        <name>hybrid [4Fe-2O-2S] cluster</name>
        <dbReference type="ChEBI" id="CHEBI:60519"/>
    </ligand>
</feature>
<evidence type="ECO:0000256" key="5">
    <source>
        <dbReference type="ARBA" id="ARBA00023004"/>
    </source>
</evidence>
<dbReference type="NCBIfam" id="TIGR01703">
    <property type="entry name" value="hybrid_clust"/>
    <property type="match status" value="1"/>
</dbReference>
<evidence type="ECO:0000313" key="8">
    <source>
        <dbReference type="EMBL" id="SHN56970.1"/>
    </source>
</evidence>
<comment type="cofactor">
    <cofactor evidence="7">
        <name>hybrid [4Fe-2O-2S] cluster</name>
        <dbReference type="ChEBI" id="CHEBI:60519"/>
    </cofactor>
    <text evidence="7">Binds 1 hybrid [4Fe-2O-2S] cluster.</text>
</comment>
<keyword evidence="9" id="KW-1185">Reference proteome</keyword>
<comment type="subcellular location">
    <subcellularLocation>
        <location evidence="1 7">Cytoplasm</location>
    </subcellularLocation>
</comment>
<evidence type="ECO:0000256" key="1">
    <source>
        <dbReference type="ARBA" id="ARBA00004496"/>
    </source>
</evidence>
<dbReference type="AlphaFoldDB" id="A0A1M7SET4"/>
<dbReference type="SUPFAM" id="SSF56821">
    <property type="entry name" value="Prismane protein-like"/>
    <property type="match status" value="1"/>
</dbReference>
<keyword evidence="4 7" id="KW-0560">Oxidoreductase</keyword>
<dbReference type="HAMAP" id="MF_00069">
    <property type="entry name" value="Hydroxylam_reduct"/>
    <property type="match status" value="1"/>
</dbReference>
<feature type="binding site" evidence="7">
    <location>
        <position position="238"/>
    </location>
    <ligand>
        <name>hybrid [4Fe-2O-2S] cluster</name>
        <dbReference type="ChEBI" id="CHEBI:60519"/>
    </ligand>
</feature>
<dbReference type="EC" id="1.7.99.1" evidence="7"/>
<accession>A0A1M7SET4</accession>
<gene>
    <name evidence="7" type="primary">hcp</name>
    <name evidence="8" type="ORF">SAMN02745728_00855</name>
</gene>
<evidence type="ECO:0000256" key="4">
    <source>
        <dbReference type="ARBA" id="ARBA00023002"/>
    </source>
</evidence>
<dbReference type="Pfam" id="PF03063">
    <property type="entry name" value="Prismane"/>
    <property type="match status" value="1"/>
</dbReference>
<comment type="catalytic activity">
    <reaction evidence="7">
        <text>A + NH4(+) + H2O = hydroxylamine + AH2 + H(+)</text>
        <dbReference type="Rhea" id="RHEA:22052"/>
        <dbReference type="ChEBI" id="CHEBI:13193"/>
        <dbReference type="ChEBI" id="CHEBI:15377"/>
        <dbReference type="ChEBI" id="CHEBI:15378"/>
        <dbReference type="ChEBI" id="CHEBI:15429"/>
        <dbReference type="ChEBI" id="CHEBI:17499"/>
        <dbReference type="ChEBI" id="CHEBI:28938"/>
        <dbReference type="EC" id="1.7.99.1"/>
    </reaction>
</comment>
<dbReference type="STRING" id="1121455.SAMN02745728_00855"/>
<evidence type="ECO:0000256" key="7">
    <source>
        <dbReference type="HAMAP-Rule" id="MF_00069"/>
    </source>
</evidence>
<feature type="binding site" evidence="7">
    <location>
        <position position="450"/>
    </location>
    <ligand>
        <name>hybrid [4Fe-2O-2S] cluster</name>
        <dbReference type="ChEBI" id="CHEBI:60519"/>
    </ligand>
</feature>
<dbReference type="GO" id="GO:0051539">
    <property type="term" value="F:4 iron, 4 sulfur cluster binding"/>
    <property type="evidence" value="ECO:0007669"/>
    <property type="project" value="UniProtKB-KW"/>
</dbReference>
<dbReference type="GO" id="GO:0004601">
    <property type="term" value="F:peroxidase activity"/>
    <property type="evidence" value="ECO:0007669"/>
    <property type="project" value="TreeGrafter"/>
</dbReference>
<dbReference type="FunFam" id="3.40.50.2030:FF:000002">
    <property type="entry name" value="Hydroxylamine reductase"/>
    <property type="match status" value="1"/>
</dbReference>
<dbReference type="PIRSF" id="PIRSF000076">
    <property type="entry name" value="HCP"/>
    <property type="match status" value="1"/>
</dbReference>
<dbReference type="InterPro" id="IPR004137">
    <property type="entry name" value="HCP/CODH"/>
</dbReference>
<proteinExistence type="inferred from homology"/>
<dbReference type="NCBIfam" id="NF003658">
    <property type="entry name" value="PRK05290.1"/>
    <property type="match status" value="1"/>
</dbReference>
<dbReference type="InterPro" id="IPR016099">
    <property type="entry name" value="Prismane-like_a/b-sand"/>
</dbReference>
<dbReference type="Gene3D" id="1.20.1270.20">
    <property type="match status" value="2"/>
</dbReference>
<evidence type="ECO:0000256" key="3">
    <source>
        <dbReference type="ARBA" id="ARBA00022723"/>
    </source>
</evidence>
<keyword evidence="7" id="KW-0004">4Fe-4S</keyword>
<feature type="binding site" evidence="7">
    <location>
        <position position="21"/>
    </location>
    <ligand>
        <name>[4Fe-4S] cluster</name>
        <dbReference type="ChEBI" id="CHEBI:49883"/>
    </ligand>
</feature>
<dbReference type="PANTHER" id="PTHR30109:SF0">
    <property type="entry name" value="HYDROXYLAMINE REDUCTASE"/>
    <property type="match status" value="1"/>
</dbReference>
<dbReference type="Proteomes" id="UP000186469">
    <property type="component" value="Unassembled WGS sequence"/>
</dbReference>
<feature type="binding site" evidence="7">
    <location>
        <position position="15"/>
    </location>
    <ligand>
        <name>[4Fe-4S] cluster</name>
        <dbReference type="ChEBI" id="CHEBI:49883"/>
    </ligand>
</feature>
<name>A0A1M7SET4_9BACT</name>